<dbReference type="AlphaFoldDB" id="A0A6A6GJZ8"/>
<dbReference type="EMBL" id="ML992503">
    <property type="protein sequence ID" value="KAF2226075.1"/>
    <property type="molecule type" value="Genomic_DNA"/>
</dbReference>
<accession>A0A6A6GJZ8</accession>
<gene>
    <name evidence="1" type="ORF">BDZ85DRAFT_258546</name>
</gene>
<evidence type="ECO:0000313" key="2">
    <source>
        <dbReference type="Proteomes" id="UP000799538"/>
    </source>
</evidence>
<sequence length="310" mass="36139">MASQILEHPVFKAEYERRLNFARHKALTIALGRGTIPILEPVDKLEQLMLAYRAGVSEHLTEINNRLTQFQTLVVDQIPERPPFVGGLVYLYIDGKRPDQFPMGPLQAVPDNFRRAFADHDERYKLLDIELVEYGLIAIALRNGGVQPDWDLIPAFMEEMTRWIRRNIPRDNDRDITTAEVEALGNAATDIHNQLLERPNPLFLDPARDLAKAHHDAIELFEHRLRLEPAHWARYWIDTAPNEDDRLAMYEVIRLVPDAPTIEVFLEQLKEVDEIQGQRLAREVMHNRRPVYEREIAFREKIRDSLDQGY</sequence>
<protein>
    <submittedName>
        <fullName evidence="1">Uncharacterized protein</fullName>
    </submittedName>
</protein>
<keyword evidence="2" id="KW-1185">Reference proteome</keyword>
<evidence type="ECO:0000313" key="1">
    <source>
        <dbReference type="EMBL" id="KAF2226075.1"/>
    </source>
</evidence>
<proteinExistence type="predicted"/>
<name>A0A6A6GJZ8_9PEZI</name>
<dbReference type="Proteomes" id="UP000799538">
    <property type="component" value="Unassembled WGS sequence"/>
</dbReference>
<organism evidence="1 2">
    <name type="scientific">Elsinoe ampelina</name>
    <dbReference type="NCBI Taxonomy" id="302913"/>
    <lineage>
        <taxon>Eukaryota</taxon>
        <taxon>Fungi</taxon>
        <taxon>Dikarya</taxon>
        <taxon>Ascomycota</taxon>
        <taxon>Pezizomycotina</taxon>
        <taxon>Dothideomycetes</taxon>
        <taxon>Dothideomycetidae</taxon>
        <taxon>Myriangiales</taxon>
        <taxon>Elsinoaceae</taxon>
        <taxon>Elsinoe</taxon>
    </lineage>
</organism>
<dbReference type="OrthoDB" id="3883467at2759"/>
<reference evidence="2" key="1">
    <citation type="journal article" date="2020" name="Stud. Mycol.">
        <title>101 Dothideomycetes genomes: A test case for predicting lifestyles and emergence of pathogens.</title>
        <authorList>
            <person name="Haridas S."/>
            <person name="Albert R."/>
            <person name="Binder M."/>
            <person name="Bloem J."/>
            <person name="LaButti K."/>
            <person name="Salamov A."/>
            <person name="Andreopoulos B."/>
            <person name="Baker S."/>
            <person name="Barry K."/>
            <person name="Bills G."/>
            <person name="Bluhm B."/>
            <person name="Cannon C."/>
            <person name="Castanera R."/>
            <person name="Culley D."/>
            <person name="Daum C."/>
            <person name="Ezra D."/>
            <person name="Gonzalez J."/>
            <person name="Henrissat B."/>
            <person name="Kuo A."/>
            <person name="Liang C."/>
            <person name="Lipzen A."/>
            <person name="Lutzoni F."/>
            <person name="Magnuson J."/>
            <person name="Mondo S."/>
            <person name="Nolan M."/>
            <person name="Ohm R."/>
            <person name="Pangilinan J."/>
            <person name="Park H.-J."/>
            <person name="Ramirez L."/>
            <person name="Alfaro M."/>
            <person name="Sun H."/>
            <person name="Tritt A."/>
            <person name="Yoshinaga Y."/>
            <person name="Zwiers L.-H."/>
            <person name="Turgeon B."/>
            <person name="Goodwin S."/>
            <person name="Spatafora J."/>
            <person name="Crous P."/>
            <person name="Grigoriev I."/>
        </authorList>
    </citation>
    <scope>NUCLEOTIDE SEQUENCE [LARGE SCALE GENOMIC DNA]</scope>
    <source>
        <strain evidence="2">CECT 20119</strain>
    </source>
</reference>